<dbReference type="Pfam" id="PF14223">
    <property type="entry name" value="Retrotran_gag_2"/>
    <property type="match status" value="1"/>
</dbReference>
<dbReference type="PROSITE" id="PS50994">
    <property type="entry name" value="INTEGRASE"/>
    <property type="match status" value="1"/>
</dbReference>
<dbReference type="Pfam" id="PF07727">
    <property type="entry name" value="RVT_2"/>
    <property type="match status" value="1"/>
</dbReference>
<dbReference type="InterPro" id="IPR013103">
    <property type="entry name" value="RVT_2"/>
</dbReference>
<evidence type="ECO:0000313" key="3">
    <source>
        <dbReference type="EMBL" id="SPD22152.1"/>
    </source>
</evidence>
<evidence type="ECO:0000259" key="2">
    <source>
        <dbReference type="PROSITE" id="PS50994"/>
    </source>
</evidence>
<dbReference type="InterPro" id="IPR012337">
    <property type="entry name" value="RNaseH-like_sf"/>
</dbReference>
<dbReference type="EMBL" id="OIVN01005368">
    <property type="protein sequence ID" value="SPD22152.1"/>
    <property type="molecule type" value="Genomic_DNA"/>
</dbReference>
<feature type="region of interest" description="Disordered" evidence="1">
    <location>
        <begin position="1"/>
        <end position="26"/>
    </location>
</feature>
<dbReference type="AlphaFoldDB" id="A0A2N9IBP7"/>
<dbReference type="GO" id="GO:0015074">
    <property type="term" value="P:DNA integration"/>
    <property type="evidence" value="ECO:0007669"/>
    <property type="project" value="InterPro"/>
</dbReference>
<dbReference type="InterPro" id="IPR043502">
    <property type="entry name" value="DNA/RNA_pol_sf"/>
</dbReference>
<evidence type="ECO:0000256" key="1">
    <source>
        <dbReference type="SAM" id="MobiDB-lite"/>
    </source>
</evidence>
<name>A0A2N9IBP7_FAGSY</name>
<dbReference type="GO" id="GO:0003676">
    <property type="term" value="F:nucleic acid binding"/>
    <property type="evidence" value="ECO:0007669"/>
    <property type="project" value="InterPro"/>
</dbReference>
<dbReference type="PANTHER" id="PTHR11439">
    <property type="entry name" value="GAG-POL-RELATED RETROTRANSPOSON"/>
    <property type="match status" value="1"/>
</dbReference>
<feature type="region of interest" description="Disordered" evidence="1">
    <location>
        <begin position="534"/>
        <end position="562"/>
    </location>
</feature>
<dbReference type="InterPro" id="IPR057670">
    <property type="entry name" value="SH3_retrovirus"/>
</dbReference>
<sequence length="896" mass="101525">MYISGKDKLGYINGDSPQPPETDPSFKKWRTKNAIVKGWLINSMDSSLIANFIRFPTAKQVWDSAATTYFDGTDTSQVYDLRRRVTRTKQAGGSIEKYYNDLQGLWREIDFRRPNPMECADKTRSDVLQLKPFPTVEQAYAHVRREDVRQMVMTSGVDTAPGVVMASKGIKAGHYHTPPKTGVLSLSSGKSNPPSKSKAPSNGMKCTHYGNAKHTRETCFKLHGYPDWWHDLQARKKHEAPVIDDSTGRAAMVTGEPSLSLTSQVESSHNPGNCSNVLHSSTHNDVDNWILESGATDHMTFDSNDFSHTTPPRRSHVANANRGHLSGYRGWNWEYVNQPFQAYFQSHGLFHETSCSQTPQQNGIAERKNRHILETARALLIGAYVPSRYWDDVVTTAVHLLNRMPTKVLTFQTPLKVLSNHVLLPAVLMIPPQIFGFVAFVHLHKNQRTKLDPCAVRCLFLGYGLHKKGYRCFDPTTKRTYITMYLHHHDVTFLESDTFFPSPASNSTLQGELQDEEQNWWGRVDMYPRAESVSLANAESEDESPHSSVPDPDNPPSENIPEEEVYMDIPPGYTASSKAKIACKLQRALYGLKQSPRAWFGRFSSAMRKYGFQQSNSDHTLFLKHRLGKVTALIVYVDDMIITGDDAEEISRLQEQLSTEFEMKNLGGLKYFLGIEVARSRQGIFLSQRKYVLDLLSEVPADKERYQRLVGKLIYLSHTRPDIAYAVSVVSQFMHCPSEDHMDVVIRILRYLKSSPGKGLMFSKNNHLNVDGYTDADWAGNISDRKSTSGYFTFVGGNLVTWRSKKQKVVALSSAEAEFRGMAKGLCELLWLRRLLAEIGFAPSSEMNLFCDNKAAIDISHNPVQHDRTKHVEVDRHFIKHNLEKKIIRFLISHEI</sequence>
<accession>A0A2N9IBP7</accession>
<gene>
    <name evidence="3" type="ORF">FSB_LOCUS50034</name>
</gene>
<dbReference type="InterPro" id="IPR036397">
    <property type="entry name" value="RNaseH_sf"/>
</dbReference>
<dbReference type="Pfam" id="PF25597">
    <property type="entry name" value="SH3_retrovirus"/>
    <property type="match status" value="1"/>
</dbReference>
<feature type="domain" description="Integrase catalytic" evidence="2">
    <location>
        <begin position="334"/>
        <end position="422"/>
    </location>
</feature>
<dbReference type="SUPFAM" id="SSF53098">
    <property type="entry name" value="Ribonuclease H-like"/>
    <property type="match status" value="1"/>
</dbReference>
<dbReference type="Gene3D" id="3.30.420.10">
    <property type="entry name" value="Ribonuclease H-like superfamily/Ribonuclease H"/>
    <property type="match status" value="1"/>
</dbReference>
<proteinExistence type="predicted"/>
<feature type="compositionally biased region" description="Low complexity" evidence="1">
    <location>
        <begin position="184"/>
        <end position="203"/>
    </location>
</feature>
<dbReference type="SUPFAM" id="SSF56672">
    <property type="entry name" value="DNA/RNA polymerases"/>
    <property type="match status" value="1"/>
</dbReference>
<dbReference type="PANTHER" id="PTHR11439:SF467">
    <property type="entry name" value="INTEGRASE CATALYTIC DOMAIN-CONTAINING PROTEIN"/>
    <property type="match status" value="1"/>
</dbReference>
<protein>
    <recommendedName>
        <fullName evidence="2">Integrase catalytic domain-containing protein</fullName>
    </recommendedName>
</protein>
<dbReference type="InterPro" id="IPR001584">
    <property type="entry name" value="Integrase_cat-core"/>
</dbReference>
<feature type="region of interest" description="Disordered" evidence="1">
    <location>
        <begin position="174"/>
        <end position="205"/>
    </location>
</feature>
<organism evidence="3">
    <name type="scientific">Fagus sylvatica</name>
    <name type="common">Beechnut</name>
    <dbReference type="NCBI Taxonomy" id="28930"/>
    <lineage>
        <taxon>Eukaryota</taxon>
        <taxon>Viridiplantae</taxon>
        <taxon>Streptophyta</taxon>
        <taxon>Embryophyta</taxon>
        <taxon>Tracheophyta</taxon>
        <taxon>Spermatophyta</taxon>
        <taxon>Magnoliopsida</taxon>
        <taxon>eudicotyledons</taxon>
        <taxon>Gunneridae</taxon>
        <taxon>Pentapetalae</taxon>
        <taxon>rosids</taxon>
        <taxon>fabids</taxon>
        <taxon>Fagales</taxon>
        <taxon>Fagaceae</taxon>
        <taxon>Fagus</taxon>
    </lineage>
</organism>
<dbReference type="CDD" id="cd09272">
    <property type="entry name" value="RNase_HI_RT_Ty1"/>
    <property type="match status" value="1"/>
</dbReference>
<reference evidence="3" key="1">
    <citation type="submission" date="2018-02" db="EMBL/GenBank/DDBJ databases">
        <authorList>
            <person name="Cohen D.B."/>
            <person name="Kent A.D."/>
        </authorList>
    </citation>
    <scope>NUCLEOTIDE SEQUENCE</scope>
</reference>